<dbReference type="SUPFAM" id="SSF49464">
    <property type="entry name" value="Carboxypeptidase regulatory domain-like"/>
    <property type="match status" value="1"/>
</dbReference>
<dbReference type="InterPro" id="IPR023997">
    <property type="entry name" value="TonB-dep_OMP_SusC/RagA_CS"/>
</dbReference>
<comment type="similarity">
    <text evidence="7">Belongs to the TonB-dependent receptor family.</text>
</comment>
<dbReference type="RefSeq" id="WP_168736712.1">
    <property type="nucleotide sequence ID" value="NZ_JABAHZ010000001.1"/>
</dbReference>
<evidence type="ECO:0000313" key="11">
    <source>
        <dbReference type="EMBL" id="NLR77305.1"/>
    </source>
</evidence>
<gene>
    <name evidence="11" type="ORF">HGH91_01635</name>
</gene>
<dbReference type="InterPro" id="IPR012910">
    <property type="entry name" value="Plug_dom"/>
</dbReference>
<name>A0A847SEB9_9BACT</name>
<keyword evidence="5 7" id="KW-0472">Membrane</keyword>
<keyword evidence="12" id="KW-1185">Reference proteome</keyword>
<feature type="domain" description="TonB-dependent receptor plug" evidence="10">
    <location>
        <begin position="205"/>
        <end position="303"/>
    </location>
</feature>
<evidence type="ECO:0000256" key="1">
    <source>
        <dbReference type="ARBA" id="ARBA00004571"/>
    </source>
</evidence>
<protein>
    <submittedName>
        <fullName evidence="11">SusC/RagA family TonB-linked outer membrane protein</fullName>
    </submittedName>
</protein>
<dbReference type="NCBIfam" id="TIGR04056">
    <property type="entry name" value="OMP_RagA_SusC"/>
    <property type="match status" value="1"/>
</dbReference>
<dbReference type="InterPro" id="IPR023996">
    <property type="entry name" value="TonB-dep_OMP_SusC/RagA"/>
</dbReference>
<dbReference type="Gene3D" id="2.170.130.10">
    <property type="entry name" value="TonB-dependent receptor, plug domain"/>
    <property type="match status" value="1"/>
</dbReference>
<evidence type="ECO:0000259" key="10">
    <source>
        <dbReference type="Pfam" id="PF07715"/>
    </source>
</evidence>
<feature type="domain" description="Secretin/TonB short N-terminal" evidence="9">
    <location>
        <begin position="49"/>
        <end position="96"/>
    </location>
</feature>
<keyword evidence="4 7" id="KW-0812">Transmembrane</keyword>
<dbReference type="Proteomes" id="UP000552864">
    <property type="component" value="Unassembled WGS sequence"/>
</dbReference>
<evidence type="ECO:0000256" key="2">
    <source>
        <dbReference type="ARBA" id="ARBA00022448"/>
    </source>
</evidence>
<dbReference type="NCBIfam" id="TIGR04057">
    <property type="entry name" value="SusC_RagA_signa"/>
    <property type="match status" value="1"/>
</dbReference>
<dbReference type="InterPro" id="IPR039426">
    <property type="entry name" value="TonB-dep_rcpt-like"/>
</dbReference>
<keyword evidence="6 7" id="KW-0998">Cell outer membrane</keyword>
<accession>A0A847SEB9</accession>
<dbReference type="AlphaFoldDB" id="A0A847SEB9"/>
<dbReference type="InterPro" id="IPR008969">
    <property type="entry name" value="CarboxyPept-like_regulatory"/>
</dbReference>
<keyword evidence="2 7" id="KW-0813">Transport</keyword>
<reference evidence="11 12" key="1">
    <citation type="submission" date="2020-04" db="EMBL/GenBank/DDBJ databases">
        <authorList>
            <person name="Yin C."/>
        </authorList>
    </citation>
    <scope>NUCLEOTIDE SEQUENCE [LARGE SCALE GENOMIC DNA]</scope>
    <source>
        <strain evidence="11 12">Ak56</strain>
    </source>
</reference>
<dbReference type="Gene3D" id="2.40.170.20">
    <property type="entry name" value="TonB-dependent receptor, beta-barrel domain"/>
    <property type="match status" value="1"/>
</dbReference>
<dbReference type="InterPro" id="IPR011662">
    <property type="entry name" value="Secretin/TonB_short_N"/>
</dbReference>
<evidence type="ECO:0000256" key="6">
    <source>
        <dbReference type="ARBA" id="ARBA00023237"/>
    </source>
</evidence>
<proteinExistence type="inferred from homology"/>
<feature type="chain" id="PRO_5032938626" evidence="8">
    <location>
        <begin position="18"/>
        <end position="1152"/>
    </location>
</feature>
<evidence type="ECO:0000256" key="4">
    <source>
        <dbReference type="ARBA" id="ARBA00022692"/>
    </source>
</evidence>
<keyword evidence="8" id="KW-0732">Signal</keyword>
<evidence type="ECO:0000259" key="9">
    <source>
        <dbReference type="Pfam" id="PF07660"/>
    </source>
</evidence>
<comment type="caution">
    <text evidence="11">The sequence shown here is derived from an EMBL/GenBank/DDBJ whole genome shotgun (WGS) entry which is preliminary data.</text>
</comment>
<evidence type="ECO:0000313" key="12">
    <source>
        <dbReference type="Proteomes" id="UP000552864"/>
    </source>
</evidence>
<comment type="subcellular location">
    <subcellularLocation>
        <location evidence="1 7">Cell outer membrane</location>
        <topology evidence="1 7">Multi-pass membrane protein</topology>
    </subcellularLocation>
</comment>
<dbReference type="Pfam" id="PF07660">
    <property type="entry name" value="STN"/>
    <property type="match status" value="1"/>
</dbReference>
<dbReference type="GO" id="GO:0009279">
    <property type="term" value="C:cell outer membrane"/>
    <property type="evidence" value="ECO:0007669"/>
    <property type="project" value="UniProtKB-SubCell"/>
</dbReference>
<keyword evidence="3 7" id="KW-1134">Transmembrane beta strand</keyword>
<dbReference type="Pfam" id="PF07715">
    <property type="entry name" value="Plug"/>
    <property type="match status" value="1"/>
</dbReference>
<sequence>MRFIAYFLLAGCLQVHARGLAQTVTLSCSGMPMKKVFEKVEAQTGLVMFYNQDVLKGSKPVSVQVKDMPVNSFLALIFQKEPINYEIIGQTVSLSKRPASKLANLAADTVKPAIGQVVDQDGQPIPAVTIRHKVTGKTAFSDQYGRFSVEDAGDMPVYIFSSIGYQPAQQRLHPGRETRIVMQKTVNELTTVAVVSTGYQTILKERAAGSFSTISASDMSGKLQTNIMDRLEGMAAGLTSYRGNTQIRGVSTINAYSAPLIVVDGIPYEGDIQALNPYEVESINVLKDASAASIYGARAANGVVVITTRGGKPGPATVTYNVGVKVTPLPSRSYANRMSSAELVNFQQDMFNYNSGDPAALDPRKAMNDVYALLYQHKAGKITDAQLQQQLDVYRNRDRYDQMLDELVRKTSVTQQHNLTVSGGADKYRYNFSGNYTGNTPFEKTSSPTSRFGYNLKNAFTMTQWFKMDVNLLGSYTKEDNDNGFATMSNLNGGKASYYMLRDENGHPAQWLNGKSQYEMDRLNGLGLQDETYRPVTEMSRAHKLATSKYNNLNIGANFKLIPGLTLDVRYQTERTEGYTKQLYSKNSYTVNTQINDATVIDNTGKVINYIPKGGQIRENRYDANSYTLRGQLNYQANFQHKHQVNVIAGAERRKIVNTGTDVYKYGYDDYNLNYKPIDELALSNYIYNTQALFKQFRLSRAENGFLVKDNRFVSFYGNGSYTFNNRITATGSIRMDQSNLFGTDPKYQYKPLWSAGLLYVMAEDKYDWLDRLAVRATYGINGNVQKDAGPYLITKDDTYTNYWTNDFQSSVSSPPNSGLRWEKTRVTNLGIDFSLFKRRLSGTIDVYNKKTDDLLGNMNSDPTIGWDAVTVNYGSMYNRGVELSLTSKNFETKDLFWNTTLNFSYNKNQLTRLENAGNSVYYYYYQAQNRVGKPMGALYSIRYAGLDDTGHPLAYTADGKTVKTTQQLTVNDLVYSGTSVPPYASSLLNTIGYKGIELFFMFTYYGGHVLRDVKSPYLTKFPELNYNSNIERNVLKYWKQKGDELEPGMAPAYGQATSGIITDIWDAADTYVRKADYIKLRDVTLSYRVPAKLIRRAYLKNLKVSLQVQNLWRWSANPQKLDPEVWNGTTLAPSRGALPATTYTFGLNANL</sequence>
<feature type="signal peptide" evidence="8">
    <location>
        <begin position="1"/>
        <end position="17"/>
    </location>
</feature>
<organism evidence="11 12">
    <name type="scientific">Chitinophaga eiseniae</name>
    <dbReference type="NCBI Taxonomy" id="634771"/>
    <lineage>
        <taxon>Bacteria</taxon>
        <taxon>Pseudomonadati</taxon>
        <taxon>Bacteroidota</taxon>
        <taxon>Chitinophagia</taxon>
        <taxon>Chitinophagales</taxon>
        <taxon>Chitinophagaceae</taxon>
        <taxon>Chitinophaga</taxon>
    </lineage>
</organism>
<dbReference type="SUPFAM" id="SSF56935">
    <property type="entry name" value="Porins"/>
    <property type="match status" value="1"/>
</dbReference>
<evidence type="ECO:0000256" key="8">
    <source>
        <dbReference type="SAM" id="SignalP"/>
    </source>
</evidence>
<evidence type="ECO:0000256" key="5">
    <source>
        <dbReference type="ARBA" id="ARBA00023136"/>
    </source>
</evidence>
<dbReference type="EMBL" id="JABAHZ010000001">
    <property type="protein sequence ID" value="NLR77305.1"/>
    <property type="molecule type" value="Genomic_DNA"/>
</dbReference>
<dbReference type="InterPro" id="IPR037066">
    <property type="entry name" value="Plug_dom_sf"/>
</dbReference>
<evidence type="ECO:0000256" key="7">
    <source>
        <dbReference type="PROSITE-ProRule" id="PRU01360"/>
    </source>
</evidence>
<dbReference type="PROSITE" id="PS52016">
    <property type="entry name" value="TONB_DEPENDENT_REC_3"/>
    <property type="match status" value="1"/>
</dbReference>
<evidence type="ECO:0000256" key="3">
    <source>
        <dbReference type="ARBA" id="ARBA00022452"/>
    </source>
</evidence>
<dbReference type="InterPro" id="IPR036942">
    <property type="entry name" value="Beta-barrel_TonB_sf"/>
</dbReference>